<reference evidence="2 4" key="2">
    <citation type="submission" date="2019-04" db="EMBL/GenBank/DDBJ databases">
        <title>Pedobacter sp. RP-1-16 sp. nov., isolated from Arctic soil.</title>
        <authorList>
            <person name="Dahal R.H."/>
            <person name="Kim D.-U."/>
        </authorList>
    </citation>
    <scope>NUCLEOTIDE SEQUENCE [LARGE SCALE GENOMIC DNA]</scope>
    <source>
        <strain evidence="2 4">RP-1-16</strain>
    </source>
</reference>
<accession>A0A4R0NG83</accession>
<dbReference type="Proteomes" id="UP000309594">
    <property type="component" value="Unassembled WGS sequence"/>
</dbReference>
<name>A0A4U1GH56_9SPHI</name>
<reference evidence="1 3" key="1">
    <citation type="submission" date="2019-02" db="EMBL/GenBank/DDBJ databases">
        <title>Pedobacter sp. RP-3-8 sp. nov., isolated from Arctic soil.</title>
        <authorList>
            <person name="Dahal R.H."/>
        </authorList>
    </citation>
    <scope>NUCLEOTIDE SEQUENCE [LARGE SCALE GENOMIC DNA]</scope>
    <source>
        <strain evidence="1 3">RP-3-8</strain>
    </source>
</reference>
<organism evidence="2 4">
    <name type="scientific">Pedobacter hiemivivus</name>
    <dbReference type="NCBI Taxonomy" id="2530454"/>
    <lineage>
        <taxon>Bacteria</taxon>
        <taxon>Pseudomonadati</taxon>
        <taxon>Bacteroidota</taxon>
        <taxon>Sphingobacteriia</taxon>
        <taxon>Sphingobacteriales</taxon>
        <taxon>Sphingobacteriaceae</taxon>
        <taxon>Pedobacter</taxon>
    </lineage>
</organism>
<evidence type="ECO:0000313" key="4">
    <source>
        <dbReference type="Proteomes" id="UP000309594"/>
    </source>
</evidence>
<evidence type="ECO:0000313" key="1">
    <source>
        <dbReference type="EMBL" id="TCC99549.1"/>
    </source>
</evidence>
<gene>
    <name evidence="1" type="ORF">EZ444_02420</name>
    <name evidence="2" type="ORF">FBD94_09810</name>
</gene>
<comment type="caution">
    <text evidence="2">The sequence shown here is derived from an EMBL/GenBank/DDBJ whole genome shotgun (WGS) entry which is preliminary data.</text>
</comment>
<evidence type="ECO:0000313" key="2">
    <source>
        <dbReference type="EMBL" id="TKC62499.1"/>
    </source>
</evidence>
<dbReference type="EMBL" id="SWDX01000003">
    <property type="protein sequence ID" value="TKC62499.1"/>
    <property type="molecule type" value="Genomic_DNA"/>
</dbReference>
<dbReference type="InterPro" id="IPR046233">
    <property type="entry name" value="DUF6266"/>
</dbReference>
<dbReference type="OrthoDB" id="665435at2"/>
<keyword evidence="3" id="KW-1185">Reference proteome</keyword>
<dbReference type="EMBL" id="SJSM01000001">
    <property type="protein sequence ID" value="TCC99549.1"/>
    <property type="molecule type" value="Genomic_DNA"/>
</dbReference>
<dbReference type="Proteomes" id="UP000291117">
    <property type="component" value="Unassembled WGS sequence"/>
</dbReference>
<protein>
    <submittedName>
        <fullName evidence="2">Uncharacterized protein</fullName>
    </submittedName>
</protein>
<dbReference type="RefSeq" id="WP_131606863.1">
    <property type="nucleotide sequence ID" value="NZ_SJSM01000001.1"/>
</dbReference>
<evidence type="ECO:0000313" key="3">
    <source>
        <dbReference type="Proteomes" id="UP000291117"/>
    </source>
</evidence>
<dbReference type="AlphaFoldDB" id="A0A4U1GH56"/>
<proteinExistence type="predicted"/>
<dbReference type="Pfam" id="PF19781">
    <property type="entry name" value="DUF6266"/>
    <property type="match status" value="1"/>
</dbReference>
<sequence length="220" mass="24214">MGIITWGVLGGFRNKTGAVIGSRFRNRDVIKGLTRPSNKPATLKQLFQRSKFALVTAFLSSFSNFIELFYGNRSASNSPMNEAVSYHLTGAVTTVGTAVEMDYTKVRFARGKLLLPSQMNLAATAPGKVDFEWTDQLAIADHKYKDASDMANLLVYNPTKKQFVSLMGAAPRSAGVFKLQLPPEFGEDYVHGWMNFSSVLKDGLVSDSHYVGKIMIVAMN</sequence>
<accession>A0A4U1GH56</accession>